<gene>
    <name evidence="1" type="ORF">QLQ12_44370</name>
</gene>
<reference evidence="1 2" key="1">
    <citation type="submission" date="2023-05" db="EMBL/GenBank/DDBJ databases">
        <title>Actinoplanes sp. NEAU-A12 genome sequencing.</title>
        <authorList>
            <person name="Wang Z.-S."/>
        </authorList>
    </citation>
    <scope>NUCLEOTIDE SEQUENCE [LARGE SCALE GENOMIC DNA]</scope>
    <source>
        <strain evidence="1 2">NEAU-A12</strain>
    </source>
</reference>
<dbReference type="EMBL" id="JASCTH010000050">
    <property type="protein sequence ID" value="MDI6105639.1"/>
    <property type="molecule type" value="Genomic_DNA"/>
</dbReference>
<protein>
    <submittedName>
        <fullName evidence="1">Uncharacterized protein</fullName>
    </submittedName>
</protein>
<dbReference type="Proteomes" id="UP001241758">
    <property type="component" value="Unassembled WGS sequence"/>
</dbReference>
<evidence type="ECO:0000313" key="1">
    <source>
        <dbReference type="EMBL" id="MDI6105639.1"/>
    </source>
</evidence>
<comment type="caution">
    <text evidence="1">The sequence shown here is derived from an EMBL/GenBank/DDBJ whole genome shotgun (WGS) entry which is preliminary data.</text>
</comment>
<accession>A0ABT6X0X8</accession>
<evidence type="ECO:0000313" key="2">
    <source>
        <dbReference type="Proteomes" id="UP001241758"/>
    </source>
</evidence>
<sequence length="132" mass="14380">MSVEVDSFAHGVPWGVLRVEGVGAGSGMPDLDIAFSMVAANEGCVLVCVVHIDIEPLQVVIVREGVPDEFVQMFSGELDAPDFIIEVADVVGDDFGYRYLLSTDKPRVTIFADVPELATKIYVLIPEIKQRL</sequence>
<dbReference type="RefSeq" id="WP_282767105.1">
    <property type="nucleotide sequence ID" value="NZ_JASCTH010000050.1"/>
</dbReference>
<name>A0ABT6X0X8_9ACTN</name>
<keyword evidence="2" id="KW-1185">Reference proteome</keyword>
<proteinExistence type="predicted"/>
<organism evidence="1 2">
    <name type="scientific">Actinoplanes sandaracinus</name>
    <dbReference type="NCBI Taxonomy" id="3045177"/>
    <lineage>
        <taxon>Bacteria</taxon>
        <taxon>Bacillati</taxon>
        <taxon>Actinomycetota</taxon>
        <taxon>Actinomycetes</taxon>
        <taxon>Micromonosporales</taxon>
        <taxon>Micromonosporaceae</taxon>
        <taxon>Actinoplanes</taxon>
    </lineage>
</organism>